<dbReference type="Gene3D" id="3.40.50.2000">
    <property type="entry name" value="Glycogen Phosphorylase B"/>
    <property type="match status" value="2"/>
</dbReference>
<dbReference type="Proteomes" id="UP000466514">
    <property type="component" value="Chromosome"/>
</dbReference>
<reference evidence="4 5" key="1">
    <citation type="journal article" date="2019" name="Emerg. Microbes Infect.">
        <title>Comprehensive subspecies identification of 175 nontuberculous mycobacteria species based on 7547 genomic profiles.</title>
        <authorList>
            <person name="Matsumoto Y."/>
            <person name="Kinjo T."/>
            <person name="Motooka D."/>
            <person name="Nabeya D."/>
            <person name="Jung N."/>
            <person name="Uechi K."/>
            <person name="Horii T."/>
            <person name="Iida T."/>
            <person name="Fujita J."/>
            <person name="Nakamura S."/>
        </authorList>
    </citation>
    <scope>NUCLEOTIDE SEQUENCE [LARGE SCALE GENOMIC DNA]</scope>
    <source>
        <strain evidence="4 5">JCM 13323</strain>
    </source>
</reference>
<evidence type="ECO:0000256" key="2">
    <source>
        <dbReference type="ARBA" id="ARBA00022679"/>
    </source>
</evidence>
<dbReference type="InterPro" id="IPR028098">
    <property type="entry name" value="Glyco_trans_4-like_N"/>
</dbReference>
<evidence type="ECO:0000313" key="4">
    <source>
        <dbReference type="EMBL" id="BBX70977.1"/>
    </source>
</evidence>
<gene>
    <name evidence="4" type="ORF">MPSYJ_44380</name>
</gene>
<dbReference type="KEGG" id="mpsc:MPSYJ_44380"/>
<evidence type="ECO:0000313" key="5">
    <source>
        <dbReference type="Proteomes" id="UP000466514"/>
    </source>
</evidence>
<accession>A0A7I7MGV2</accession>
<dbReference type="GO" id="GO:1903509">
    <property type="term" value="P:liposaccharide metabolic process"/>
    <property type="evidence" value="ECO:0007669"/>
    <property type="project" value="UniProtKB-ARBA"/>
</dbReference>
<dbReference type="GO" id="GO:0016758">
    <property type="term" value="F:hexosyltransferase activity"/>
    <property type="evidence" value="ECO:0007669"/>
    <property type="project" value="TreeGrafter"/>
</dbReference>
<protein>
    <recommendedName>
        <fullName evidence="3">Glycosyltransferase subfamily 4-like N-terminal domain-containing protein</fullName>
    </recommendedName>
</protein>
<keyword evidence="2" id="KW-0808">Transferase</keyword>
<dbReference type="PANTHER" id="PTHR45947">
    <property type="entry name" value="SULFOQUINOVOSYL TRANSFERASE SQD2"/>
    <property type="match status" value="1"/>
</dbReference>
<dbReference type="InterPro" id="IPR050194">
    <property type="entry name" value="Glycosyltransferase_grp1"/>
</dbReference>
<organism evidence="4 5">
    <name type="scientific">Mycolicibacterium psychrotolerans</name>
    <dbReference type="NCBI Taxonomy" id="216929"/>
    <lineage>
        <taxon>Bacteria</taxon>
        <taxon>Bacillati</taxon>
        <taxon>Actinomycetota</taxon>
        <taxon>Actinomycetes</taxon>
        <taxon>Mycobacteriales</taxon>
        <taxon>Mycobacteriaceae</taxon>
        <taxon>Mycolicibacterium</taxon>
    </lineage>
</organism>
<dbReference type="RefSeq" id="WP_264061162.1">
    <property type="nucleotide sequence ID" value="NZ_JACKSQ010000176.1"/>
</dbReference>
<keyword evidence="1" id="KW-0328">Glycosyltransferase</keyword>
<dbReference type="CDD" id="cd03801">
    <property type="entry name" value="GT4_PimA-like"/>
    <property type="match status" value="1"/>
</dbReference>
<keyword evidence="5" id="KW-1185">Reference proteome</keyword>
<dbReference type="GO" id="GO:0008610">
    <property type="term" value="P:lipid biosynthetic process"/>
    <property type="evidence" value="ECO:0007669"/>
    <property type="project" value="UniProtKB-ARBA"/>
</dbReference>
<proteinExistence type="predicted"/>
<evidence type="ECO:0000259" key="3">
    <source>
        <dbReference type="Pfam" id="PF13439"/>
    </source>
</evidence>
<sequence>MLSLIDGYRFGGAEILLAQLAGVAPQVDISMDIVSLLPESANARETIRLLEQAGVRPRNLNVRRLLDPTAIFQIVQEIRRSRCDIVHAHLETAVTLALPAAKLTRRPLVCTFHTIAEPLTGREAKRERLAVLAATRSDRAIFVSAASRAAFQHMYGHSEPPPNWEVIHNGVDLTQFTPGPADPRVREELGASTGPLVVVPGVFRDCKGIAIAIRAWPAVREKFPDAKLALVGDGEPAAEYRRQVDAAGLGDAVIFAGSRTDMPAVYRAADIILAPALPGENFPTTLIEASACGRPIVTTTAGGIPELVAAGETGLLVAPGDHVALVDAVCHLIEHPSLASRLGAAAVVRAQQNFSVLAAATNLRKLYESALGVVDEPAASCT</sequence>
<name>A0A7I7MGV2_9MYCO</name>
<evidence type="ECO:0000256" key="1">
    <source>
        <dbReference type="ARBA" id="ARBA00022676"/>
    </source>
</evidence>
<dbReference type="Pfam" id="PF13439">
    <property type="entry name" value="Glyco_transf_4"/>
    <property type="match status" value="1"/>
</dbReference>
<dbReference type="EMBL" id="AP022574">
    <property type="protein sequence ID" value="BBX70977.1"/>
    <property type="molecule type" value="Genomic_DNA"/>
</dbReference>
<dbReference type="GO" id="GO:1901137">
    <property type="term" value="P:carbohydrate derivative biosynthetic process"/>
    <property type="evidence" value="ECO:0007669"/>
    <property type="project" value="UniProtKB-ARBA"/>
</dbReference>
<dbReference type="PANTHER" id="PTHR45947:SF3">
    <property type="entry name" value="SULFOQUINOVOSYL TRANSFERASE SQD2"/>
    <property type="match status" value="1"/>
</dbReference>
<feature type="domain" description="Glycosyltransferase subfamily 4-like N-terminal" evidence="3">
    <location>
        <begin position="10"/>
        <end position="174"/>
    </location>
</feature>
<dbReference type="Pfam" id="PF13692">
    <property type="entry name" value="Glyco_trans_1_4"/>
    <property type="match status" value="1"/>
</dbReference>
<dbReference type="AlphaFoldDB" id="A0A7I7MGV2"/>
<dbReference type="SUPFAM" id="SSF53756">
    <property type="entry name" value="UDP-Glycosyltransferase/glycogen phosphorylase"/>
    <property type="match status" value="1"/>
</dbReference>